<dbReference type="SMART" id="SM00388">
    <property type="entry name" value="HisKA"/>
    <property type="match status" value="1"/>
</dbReference>
<evidence type="ECO:0000256" key="3">
    <source>
        <dbReference type="ARBA" id="ARBA00022679"/>
    </source>
</evidence>
<evidence type="ECO:0000256" key="4">
    <source>
        <dbReference type="ARBA" id="ARBA00022777"/>
    </source>
</evidence>
<organism evidence="6 7">
    <name type="scientific">Parasphingorhabdus cellanae</name>
    <dbReference type="NCBI Taxonomy" id="2806553"/>
    <lineage>
        <taxon>Bacteria</taxon>
        <taxon>Pseudomonadati</taxon>
        <taxon>Pseudomonadota</taxon>
        <taxon>Alphaproteobacteria</taxon>
        <taxon>Sphingomonadales</taxon>
        <taxon>Sphingomonadaceae</taxon>
        <taxon>Parasphingorhabdus</taxon>
    </lineage>
</organism>
<comment type="catalytic activity">
    <reaction evidence="1">
        <text>ATP + protein L-histidine = ADP + protein N-phospho-L-histidine.</text>
        <dbReference type="EC" id="2.7.13.3"/>
    </reaction>
</comment>
<feature type="domain" description="Histidine kinase" evidence="5">
    <location>
        <begin position="285"/>
        <end position="492"/>
    </location>
</feature>
<keyword evidence="3" id="KW-0808">Transferase</keyword>
<accession>A0ABX7T5U3</accession>
<dbReference type="PANTHER" id="PTHR43047">
    <property type="entry name" value="TWO-COMPONENT HISTIDINE PROTEIN KINASE"/>
    <property type="match status" value="1"/>
</dbReference>
<evidence type="ECO:0000256" key="2">
    <source>
        <dbReference type="ARBA" id="ARBA00012438"/>
    </source>
</evidence>
<dbReference type="SUPFAM" id="SSF47384">
    <property type="entry name" value="Homodimeric domain of signal transducing histidine kinase"/>
    <property type="match status" value="1"/>
</dbReference>
<keyword evidence="7" id="KW-1185">Reference proteome</keyword>
<keyword evidence="4 6" id="KW-0418">Kinase</keyword>
<dbReference type="Gene3D" id="1.10.287.130">
    <property type="match status" value="1"/>
</dbReference>
<proteinExistence type="predicted"/>
<name>A0ABX7T5U3_9SPHN</name>
<evidence type="ECO:0000313" key="6">
    <source>
        <dbReference type="EMBL" id="QTD56195.1"/>
    </source>
</evidence>
<evidence type="ECO:0000256" key="1">
    <source>
        <dbReference type="ARBA" id="ARBA00000085"/>
    </source>
</evidence>
<dbReference type="Pfam" id="PF00512">
    <property type="entry name" value="HisKA"/>
    <property type="match status" value="1"/>
</dbReference>
<dbReference type="RefSeq" id="WP_207988017.1">
    <property type="nucleotide sequence ID" value="NZ_CP071794.1"/>
</dbReference>
<dbReference type="PANTHER" id="PTHR43047:SF72">
    <property type="entry name" value="OSMOSENSING HISTIDINE PROTEIN KINASE SLN1"/>
    <property type="match status" value="1"/>
</dbReference>
<dbReference type="InterPro" id="IPR005467">
    <property type="entry name" value="His_kinase_dom"/>
</dbReference>
<dbReference type="GO" id="GO:0016301">
    <property type="term" value="F:kinase activity"/>
    <property type="evidence" value="ECO:0007669"/>
    <property type="project" value="UniProtKB-KW"/>
</dbReference>
<evidence type="ECO:0000313" key="7">
    <source>
        <dbReference type="Proteomes" id="UP000663923"/>
    </source>
</evidence>
<dbReference type="EC" id="2.7.13.3" evidence="2"/>
<dbReference type="InterPro" id="IPR003661">
    <property type="entry name" value="HisK_dim/P_dom"/>
</dbReference>
<dbReference type="Gene3D" id="3.30.565.10">
    <property type="entry name" value="Histidine kinase-like ATPase, C-terminal domain"/>
    <property type="match status" value="1"/>
</dbReference>
<dbReference type="EMBL" id="CP071794">
    <property type="protein sequence ID" value="QTD56195.1"/>
    <property type="molecule type" value="Genomic_DNA"/>
</dbReference>
<reference evidence="6 7" key="1">
    <citation type="submission" date="2021-03" db="EMBL/GenBank/DDBJ databases">
        <title>Complete genome of Parasphingorhabdus_sp.JHSY0214.</title>
        <authorList>
            <person name="Yoo J.H."/>
            <person name="Bae J.W."/>
        </authorList>
    </citation>
    <scope>NUCLEOTIDE SEQUENCE [LARGE SCALE GENOMIC DNA]</scope>
    <source>
        <strain evidence="6 7">JHSY0214</strain>
    </source>
</reference>
<protein>
    <recommendedName>
        <fullName evidence="2">histidine kinase</fullName>
        <ecNumber evidence="2">2.7.13.3</ecNumber>
    </recommendedName>
</protein>
<gene>
    <name evidence="6" type="ORF">J4G78_00880</name>
</gene>
<dbReference type="PROSITE" id="PS50109">
    <property type="entry name" value="HIS_KIN"/>
    <property type="match status" value="1"/>
</dbReference>
<dbReference type="CDD" id="cd00082">
    <property type="entry name" value="HisKA"/>
    <property type="match status" value="1"/>
</dbReference>
<sequence length="514" mass="56560">MNEDVQSGLTRLRDLHDKVNEADRVAAVKALYGRLRSAPLLVYLCADDDPICDAAIIAADLSDEEWIDVLPQLSTRGQEAVKMRPDLRPLASKMLNIHALDGDEPSEPLLFVEDAENDNLVEKHLEPKTEEASQISALVAKIADYQKKRSTDIPLRDLEHRSYFVDAINAINFETDDSGTIIWAEGPPKGAIVGVTIAEPTFDDGPGPDAYGAAAFRQRMPLENARMRLCGAPVVAGDWRMSAIPYFGEETGRFKGYRGVMRRPNAAEDAGHNDLDVERREQLQQLIHELRTPLNAIIGFSEIIEQQLFGPASFEYRSLSRTITDEARRLLAGFEDIDIAAKIDAGQMESLSGLTEPDWLLERLAQRLQSLTDSKSVDLRINKAEPVRSFALDSESVERIFARLLSAAIIACENGEELRADLRTQIGGQPVNYFSLSRPSRIKGISEEQLLDPSRGIDGDSSDAPLLGLGFSLRLVRNLAKSANGSLTISDDSIGLTLPAAATSEIGLRETEIE</sequence>
<evidence type="ECO:0000259" key="5">
    <source>
        <dbReference type="PROSITE" id="PS50109"/>
    </source>
</evidence>
<dbReference type="InterPro" id="IPR036890">
    <property type="entry name" value="HATPase_C_sf"/>
</dbReference>
<dbReference type="Proteomes" id="UP000663923">
    <property type="component" value="Chromosome"/>
</dbReference>
<dbReference type="InterPro" id="IPR036097">
    <property type="entry name" value="HisK_dim/P_sf"/>
</dbReference>